<dbReference type="PANTHER" id="PTHR46796">
    <property type="entry name" value="HTH-TYPE TRANSCRIPTIONAL ACTIVATOR RHAS-RELATED"/>
    <property type="match status" value="1"/>
</dbReference>
<evidence type="ECO:0000256" key="2">
    <source>
        <dbReference type="ARBA" id="ARBA00023125"/>
    </source>
</evidence>
<gene>
    <name evidence="5" type="ORF">RAK27_10030</name>
</gene>
<dbReference type="InterPro" id="IPR050204">
    <property type="entry name" value="AraC_XylS_family_regulators"/>
</dbReference>
<dbReference type="PRINTS" id="PR00032">
    <property type="entry name" value="HTHARAC"/>
</dbReference>
<evidence type="ECO:0000259" key="4">
    <source>
        <dbReference type="PROSITE" id="PS01124"/>
    </source>
</evidence>
<sequence length="275" mass="31890">MDIENRKIIYDDDLDIEAYHFEGIIQAFPAHFHDYYVTGYTESGKRQLSVNQQDYRLETGDTLLLNPLDTHACETLENYQLNYRALNLKTEVLQKAVYEITGSYELPIFQHSIVKNEQLGELLRDVHIAIFQKKSSFEKEECFYFFIKQLLSASNLTLSPNQANEAPTSLEKMKHVLAFIKEHYAETIHLEDLSTIADLSKYHFLRNFTKSQNLTPFQYIQTVRIQAAIHLLKKGIPLVEVAGLTGFHDQSHFSNTFKKCIGLTPKQYQNIFKLS</sequence>
<evidence type="ECO:0000313" key="5">
    <source>
        <dbReference type="EMBL" id="MDZ5758994.1"/>
    </source>
</evidence>
<dbReference type="GO" id="GO:0003700">
    <property type="term" value="F:DNA-binding transcription factor activity"/>
    <property type="evidence" value="ECO:0007669"/>
    <property type="project" value="InterPro"/>
</dbReference>
<comment type="caution">
    <text evidence="5">The sequence shown here is derived from an EMBL/GenBank/DDBJ whole genome shotgun (WGS) entry which is preliminary data.</text>
</comment>
<dbReference type="InterPro" id="IPR020449">
    <property type="entry name" value="Tscrpt_reg_AraC-type_HTH"/>
</dbReference>
<protein>
    <submittedName>
        <fullName evidence="5">AraC family transcriptional regulator</fullName>
    </submittedName>
</protein>
<keyword evidence="2" id="KW-0238">DNA-binding</keyword>
<dbReference type="Pfam" id="PF02311">
    <property type="entry name" value="AraC_binding"/>
    <property type="match status" value="1"/>
</dbReference>
<dbReference type="SUPFAM" id="SSF51215">
    <property type="entry name" value="Regulatory protein AraC"/>
    <property type="match status" value="1"/>
</dbReference>
<dbReference type="Proteomes" id="UP001290462">
    <property type="component" value="Unassembled WGS sequence"/>
</dbReference>
<organism evidence="5 6">
    <name type="scientific">Carnobacterium maltaromaticum</name>
    <name type="common">Carnobacterium piscicola</name>
    <dbReference type="NCBI Taxonomy" id="2751"/>
    <lineage>
        <taxon>Bacteria</taxon>
        <taxon>Bacillati</taxon>
        <taxon>Bacillota</taxon>
        <taxon>Bacilli</taxon>
        <taxon>Lactobacillales</taxon>
        <taxon>Carnobacteriaceae</taxon>
        <taxon>Carnobacterium</taxon>
    </lineage>
</organism>
<keyword evidence="1" id="KW-0805">Transcription regulation</keyword>
<dbReference type="Gene3D" id="2.60.120.10">
    <property type="entry name" value="Jelly Rolls"/>
    <property type="match status" value="1"/>
</dbReference>
<dbReference type="Gene3D" id="1.10.10.60">
    <property type="entry name" value="Homeodomain-like"/>
    <property type="match status" value="2"/>
</dbReference>
<name>A0AAW9JUQ6_CARML</name>
<keyword evidence="3" id="KW-0804">Transcription</keyword>
<dbReference type="PANTHER" id="PTHR46796:SF2">
    <property type="entry name" value="TRANSCRIPTIONAL REGULATORY PROTEIN"/>
    <property type="match status" value="1"/>
</dbReference>
<dbReference type="RefSeq" id="WP_010054590.1">
    <property type="nucleotide sequence ID" value="NZ_CAJGUR010000056.1"/>
</dbReference>
<dbReference type="PROSITE" id="PS01124">
    <property type="entry name" value="HTH_ARAC_FAMILY_2"/>
    <property type="match status" value="1"/>
</dbReference>
<dbReference type="GO" id="GO:0043565">
    <property type="term" value="F:sequence-specific DNA binding"/>
    <property type="evidence" value="ECO:0007669"/>
    <property type="project" value="InterPro"/>
</dbReference>
<dbReference type="Pfam" id="PF12833">
    <property type="entry name" value="HTH_18"/>
    <property type="match status" value="1"/>
</dbReference>
<dbReference type="SMART" id="SM00342">
    <property type="entry name" value="HTH_ARAC"/>
    <property type="match status" value="1"/>
</dbReference>
<dbReference type="AlphaFoldDB" id="A0AAW9JUQ6"/>
<dbReference type="InterPro" id="IPR009057">
    <property type="entry name" value="Homeodomain-like_sf"/>
</dbReference>
<dbReference type="InterPro" id="IPR037923">
    <property type="entry name" value="HTH-like"/>
</dbReference>
<proteinExistence type="predicted"/>
<feature type="domain" description="HTH araC/xylS-type" evidence="4">
    <location>
        <begin position="174"/>
        <end position="271"/>
    </location>
</feature>
<dbReference type="InterPro" id="IPR014710">
    <property type="entry name" value="RmlC-like_jellyroll"/>
</dbReference>
<accession>A0AAW9JUQ6</accession>
<dbReference type="SUPFAM" id="SSF46689">
    <property type="entry name" value="Homeodomain-like"/>
    <property type="match status" value="2"/>
</dbReference>
<evidence type="ECO:0000313" key="6">
    <source>
        <dbReference type="Proteomes" id="UP001290462"/>
    </source>
</evidence>
<evidence type="ECO:0000256" key="1">
    <source>
        <dbReference type="ARBA" id="ARBA00023015"/>
    </source>
</evidence>
<dbReference type="InterPro" id="IPR018060">
    <property type="entry name" value="HTH_AraC"/>
</dbReference>
<dbReference type="EMBL" id="JAVBVO010000003">
    <property type="protein sequence ID" value="MDZ5758994.1"/>
    <property type="molecule type" value="Genomic_DNA"/>
</dbReference>
<evidence type="ECO:0000256" key="3">
    <source>
        <dbReference type="ARBA" id="ARBA00023163"/>
    </source>
</evidence>
<dbReference type="InterPro" id="IPR003313">
    <property type="entry name" value="AraC-bd"/>
</dbReference>
<reference evidence="5" key="1">
    <citation type="submission" date="2023-08" db="EMBL/GenBank/DDBJ databases">
        <title>Genomic characterization of piscicolin 126 produced by Carnobacterium maltaromaticum CM22 strain isolated from salmon (Salmo salar).</title>
        <authorList>
            <person name="Gonzalez-Gragera E."/>
            <person name="Garcia-Lopez J.D."/>
            <person name="Teso-Perez C."/>
            <person name="Gimenez-Hernandez I."/>
            <person name="Peralta-Sanchez J.M."/>
            <person name="Valdivia E."/>
            <person name="Montalban-Lopez M."/>
            <person name="Martin-Platero A.M."/>
            <person name="Banos A."/>
            <person name="Martinez-Bueno M."/>
        </authorList>
    </citation>
    <scope>NUCLEOTIDE SEQUENCE</scope>
    <source>
        <strain evidence="5">CM22</strain>
    </source>
</reference>